<sequence>MAEHRTSHRQSSGCSSYSYGDAVITSDTNCLLCMDVVINPCVLHCQHVFCEPCLQLYLKLFDAFTEEEKEDAENGGIPQPKSSQGVCIQCPVCRKITKCEIISLLTRPSDVQENSRKVSQPGESSQECDVCAFKMKTVESDYYCSKCMLNMCTNCNNIHDQQNIFRSHTSVHISNKETITLYCETHNKLQMIYFCSDCYVPVCTVCVLQTHASHQNHKLFEALAMRRENLKTLLNSLWPKLNKLDIQVQKLLKLTSVSRRKNGVSLTSSPVATFFHSKSPEPQTKTPNGKSQSSPPILQSTVHAQEAEVPDHNRTQYMQFYLENLKRLFDKSMKLLEMSHSKKLMAPYNNYVGRLEVVIDFELKQLKAEVDEALRAEKEIFCSQQQQLQGSPKYPTKYGNESSYSLASLYDRPSSVASSVTDNSPIIDEYLFETPQQHSMLVQPKMLWKVEKQRNDAGELWNPCDVAFLDDGNMVVAEYDVLNDKNNKLRIFDPTGTSLDTLAKGIIRPLGVAITREGNIAVTDCKGKRVKIFSPNGQLISDIGKGQFGWPYGISTNTKGQIIVTDAFNDVIHIYQADGKRIKQFGSSGSNSNQFRNPYHVTNDHHDNIIVSDSGNNCFKVFNANGDFILKTCEEHRVTTGGEKLRRRGLKGPRGITTDLKGNILVADDRSRVAHYSNSGKYIRNLLAKDDSVKYPEALCCCSSGRLVVTEWNPNNMFAVKVFDLYE</sequence>
<dbReference type="PROSITE" id="PS00518">
    <property type="entry name" value="ZF_RING_1"/>
    <property type="match status" value="1"/>
</dbReference>
<keyword evidence="12" id="KW-1185">Reference proteome</keyword>
<evidence type="ECO:0000313" key="11">
    <source>
        <dbReference type="EnsemblMetazoa" id="CapteP226007"/>
    </source>
</evidence>
<dbReference type="InterPro" id="IPR000315">
    <property type="entry name" value="Znf_B-box"/>
</dbReference>
<evidence type="ECO:0008006" key="13">
    <source>
        <dbReference type="Google" id="ProtNLM"/>
    </source>
</evidence>
<protein>
    <recommendedName>
        <fullName evidence="13">B box-type domain-containing protein</fullName>
    </recommendedName>
</protein>
<feature type="repeat" description="NHL" evidence="6">
    <location>
        <begin position="508"/>
        <end position="536"/>
    </location>
</feature>
<dbReference type="InterPro" id="IPR001841">
    <property type="entry name" value="Znf_RING"/>
</dbReference>
<feature type="domain" description="B box-type" evidence="9">
    <location>
        <begin position="178"/>
        <end position="222"/>
    </location>
</feature>
<dbReference type="PROSITE" id="PS51125">
    <property type="entry name" value="NHL"/>
    <property type="match status" value="3"/>
</dbReference>
<dbReference type="Pfam" id="PF00643">
    <property type="entry name" value="zf-B_box"/>
    <property type="match status" value="1"/>
</dbReference>
<dbReference type="InterPro" id="IPR017907">
    <property type="entry name" value="Znf_RING_CS"/>
</dbReference>
<evidence type="ECO:0000313" key="10">
    <source>
        <dbReference type="EMBL" id="ELU17596.1"/>
    </source>
</evidence>
<dbReference type="SUPFAM" id="SSF101898">
    <property type="entry name" value="NHL repeat"/>
    <property type="match status" value="1"/>
</dbReference>
<dbReference type="SUPFAM" id="SSF57850">
    <property type="entry name" value="RING/U-box"/>
    <property type="match status" value="1"/>
</dbReference>
<name>R7VKR2_CAPTE</name>
<dbReference type="AlphaFoldDB" id="R7VKR2"/>
<keyword evidence="3 5" id="KW-0863">Zinc-finger</keyword>
<dbReference type="Gene3D" id="3.30.160.60">
    <property type="entry name" value="Classic Zinc Finger"/>
    <property type="match status" value="1"/>
</dbReference>
<dbReference type="CDD" id="cd16449">
    <property type="entry name" value="RING-HC"/>
    <property type="match status" value="1"/>
</dbReference>
<dbReference type="CDD" id="cd19757">
    <property type="entry name" value="Bbox1"/>
    <property type="match status" value="1"/>
</dbReference>
<evidence type="ECO:0000256" key="6">
    <source>
        <dbReference type="PROSITE-ProRule" id="PRU00504"/>
    </source>
</evidence>
<dbReference type="SMART" id="SM00184">
    <property type="entry name" value="RING"/>
    <property type="match status" value="1"/>
</dbReference>
<dbReference type="GO" id="GO:0043161">
    <property type="term" value="P:proteasome-mediated ubiquitin-dependent protein catabolic process"/>
    <property type="evidence" value="ECO:0007669"/>
    <property type="project" value="TreeGrafter"/>
</dbReference>
<dbReference type="CDD" id="cd05819">
    <property type="entry name" value="NHL"/>
    <property type="match status" value="1"/>
</dbReference>
<dbReference type="HOGENOM" id="CLU_008645_4_2_1"/>
<reference evidence="10 12" key="2">
    <citation type="journal article" date="2013" name="Nature">
        <title>Insights into bilaterian evolution from three spiralian genomes.</title>
        <authorList>
            <person name="Simakov O."/>
            <person name="Marletaz F."/>
            <person name="Cho S.J."/>
            <person name="Edsinger-Gonzales E."/>
            <person name="Havlak P."/>
            <person name="Hellsten U."/>
            <person name="Kuo D.H."/>
            <person name="Larsson T."/>
            <person name="Lv J."/>
            <person name="Arendt D."/>
            <person name="Savage R."/>
            <person name="Osoegawa K."/>
            <person name="de Jong P."/>
            <person name="Grimwood J."/>
            <person name="Chapman J.A."/>
            <person name="Shapiro H."/>
            <person name="Aerts A."/>
            <person name="Otillar R.P."/>
            <person name="Terry A.Y."/>
            <person name="Boore J.L."/>
            <person name="Grigoriev I.V."/>
            <person name="Lindberg D.R."/>
            <person name="Seaver E.C."/>
            <person name="Weisblat D.A."/>
            <person name="Putnam N.H."/>
            <person name="Rokhsar D.S."/>
        </authorList>
    </citation>
    <scope>NUCLEOTIDE SEQUENCE</scope>
    <source>
        <strain evidence="10 12">I ESC-2004</strain>
    </source>
</reference>
<dbReference type="PROSITE" id="PS50089">
    <property type="entry name" value="ZF_RING_2"/>
    <property type="match status" value="1"/>
</dbReference>
<evidence type="ECO:0000256" key="3">
    <source>
        <dbReference type="ARBA" id="ARBA00022771"/>
    </source>
</evidence>
<dbReference type="EMBL" id="KB292432">
    <property type="protein sequence ID" value="ELU17596.1"/>
    <property type="molecule type" value="Genomic_DNA"/>
</dbReference>
<keyword evidence="4" id="KW-0862">Zinc</keyword>
<evidence type="ECO:0000259" key="9">
    <source>
        <dbReference type="PROSITE" id="PS50119"/>
    </source>
</evidence>
<reference evidence="12" key="1">
    <citation type="submission" date="2012-12" db="EMBL/GenBank/DDBJ databases">
        <authorList>
            <person name="Hellsten U."/>
            <person name="Grimwood J."/>
            <person name="Chapman J.A."/>
            <person name="Shapiro H."/>
            <person name="Aerts A."/>
            <person name="Otillar R.P."/>
            <person name="Terry A.Y."/>
            <person name="Boore J.L."/>
            <person name="Simakov O."/>
            <person name="Marletaz F."/>
            <person name="Cho S.-J."/>
            <person name="Edsinger-Gonzales E."/>
            <person name="Havlak P."/>
            <person name="Kuo D.-H."/>
            <person name="Larsson T."/>
            <person name="Lv J."/>
            <person name="Arendt D."/>
            <person name="Savage R."/>
            <person name="Osoegawa K."/>
            <person name="de Jong P."/>
            <person name="Lindberg D.R."/>
            <person name="Seaver E.C."/>
            <person name="Weisblat D.A."/>
            <person name="Putnam N.H."/>
            <person name="Grigoriev I.V."/>
            <person name="Rokhsar D.S."/>
        </authorList>
    </citation>
    <scope>NUCLEOTIDE SEQUENCE</scope>
    <source>
        <strain evidence="12">I ESC-2004</strain>
    </source>
</reference>
<evidence type="ECO:0000313" key="12">
    <source>
        <dbReference type="Proteomes" id="UP000014760"/>
    </source>
</evidence>
<evidence type="ECO:0000256" key="1">
    <source>
        <dbReference type="ARBA" id="ARBA00022723"/>
    </source>
</evidence>
<feature type="repeat" description="NHL" evidence="6">
    <location>
        <begin position="544"/>
        <end position="578"/>
    </location>
</feature>
<feature type="region of interest" description="Disordered" evidence="7">
    <location>
        <begin position="274"/>
        <end position="296"/>
    </location>
</feature>
<feature type="compositionally biased region" description="Polar residues" evidence="7">
    <location>
        <begin position="280"/>
        <end position="296"/>
    </location>
</feature>
<dbReference type="EMBL" id="AMQN01004010">
    <property type="status" value="NOT_ANNOTATED_CDS"/>
    <property type="molecule type" value="Genomic_DNA"/>
</dbReference>
<gene>
    <name evidence="10" type="ORF">CAPTEDRAFT_226007</name>
</gene>
<feature type="repeat" description="NHL" evidence="6">
    <location>
        <begin position="582"/>
        <end position="625"/>
    </location>
</feature>
<evidence type="ECO:0000256" key="4">
    <source>
        <dbReference type="ARBA" id="ARBA00022833"/>
    </source>
</evidence>
<dbReference type="InterPro" id="IPR001258">
    <property type="entry name" value="NHL_repeat"/>
</dbReference>
<dbReference type="InterPro" id="IPR011042">
    <property type="entry name" value="6-blade_b-propeller_TolB-like"/>
</dbReference>
<dbReference type="OMA" id="ANDITCP"/>
<evidence type="ECO:0000256" key="2">
    <source>
        <dbReference type="ARBA" id="ARBA00022737"/>
    </source>
</evidence>
<dbReference type="OrthoDB" id="10039644at2759"/>
<organism evidence="10">
    <name type="scientific">Capitella teleta</name>
    <name type="common">Polychaete worm</name>
    <dbReference type="NCBI Taxonomy" id="283909"/>
    <lineage>
        <taxon>Eukaryota</taxon>
        <taxon>Metazoa</taxon>
        <taxon>Spiralia</taxon>
        <taxon>Lophotrochozoa</taxon>
        <taxon>Annelida</taxon>
        <taxon>Polychaeta</taxon>
        <taxon>Sedentaria</taxon>
        <taxon>Scolecida</taxon>
        <taxon>Capitellidae</taxon>
        <taxon>Capitella</taxon>
    </lineage>
</organism>
<dbReference type="PANTHER" id="PTHR24104">
    <property type="entry name" value="E3 UBIQUITIN-PROTEIN LIGASE NHLRC1-RELATED"/>
    <property type="match status" value="1"/>
</dbReference>
<reference evidence="11" key="3">
    <citation type="submission" date="2015-06" db="UniProtKB">
        <authorList>
            <consortium name="EnsemblMetazoa"/>
        </authorList>
    </citation>
    <scope>IDENTIFICATION</scope>
</reference>
<dbReference type="InterPro" id="IPR050952">
    <property type="entry name" value="TRIM-NHL_E3_ligases"/>
</dbReference>
<dbReference type="GO" id="GO:0000209">
    <property type="term" value="P:protein polyubiquitination"/>
    <property type="evidence" value="ECO:0007669"/>
    <property type="project" value="TreeGrafter"/>
</dbReference>
<dbReference type="PROSITE" id="PS50119">
    <property type="entry name" value="ZF_BBOX"/>
    <property type="match status" value="2"/>
</dbReference>
<dbReference type="GO" id="GO:0008270">
    <property type="term" value="F:zinc ion binding"/>
    <property type="evidence" value="ECO:0007669"/>
    <property type="project" value="UniProtKB-KW"/>
</dbReference>
<accession>R7VKR2</accession>
<dbReference type="STRING" id="283909.R7VKR2"/>
<keyword evidence="1" id="KW-0479">Metal-binding</keyword>
<dbReference type="Gene3D" id="2.120.10.30">
    <property type="entry name" value="TolB, C-terminal domain"/>
    <property type="match status" value="2"/>
</dbReference>
<evidence type="ECO:0000256" key="5">
    <source>
        <dbReference type="PROSITE-ProRule" id="PRU00024"/>
    </source>
</evidence>
<feature type="domain" description="RING-type" evidence="8">
    <location>
        <begin position="30"/>
        <end position="94"/>
    </location>
</feature>
<evidence type="ECO:0000256" key="7">
    <source>
        <dbReference type="SAM" id="MobiDB-lite"/>
    </source>
</evidence>
<dbReference type="Gene3D" id="3.30.40.10">
    <property type="entry name" value="Zinc/RING finger domain, C3HC4 (zinc finger)"/>
    <property type="match status" value="1"/>
</dbReference>
<evidence type="ECO:0000259" key="8">
    <source>
        <dbReference type="PROSITE" id="PS50089"/>
    </source>
</evidence>
<dbReference type="InterPro" id="IPR013083">
    <property type="entry name" value="Znf_RING/FYVE/PHD"/>
</dbReference>
<proteinExistence type="predicted"/>
<feature type="domain" description="B box-type" evidence="9">
    <location>
        <begin position="126"/>
        <end position="173"/>
    </location>
</feature>
<keyword evidence="2" id="KW-0677">Repeat</keyword>
<dbReference type="Proteomes" id="UP000014760">
    <property type="component" value="Unassembled WGS sequence"/>
</dbReference>
<dbReference type="PANTHER" id="PTHR24104:SF50">
    <property type="entry name" value="SMP-30_GLUCONOLACTONASE_LRE-LIKE REGION DOMAIN-CONTAINING PROTEIN"/>
    <property type="match status" value="1"/>
</dbReference>
<dbReference type="SUPFAM" id="SSF57845">
    <property type="entry name" value="B-box zinc-binding domain"/>
    <property type="match status" value="1"/>
</dbReference>
<dbReference type="EnsemblMetazoa" id="CapteT226007">
    <property type="protein sequence ID" value="CapteP226007"/>
    <property type="gene ID" value="CapteG226007"/>
</dbReference>
<dbReference type="GO" id="GO:0061630">
    <property type="term" value="F:ubiquitin protein ligase activity"/>
    <property type="evidence" value="ECO:0007669"/>
    <property type="project" value="TreeGrafter"/>
</dbReference>